<keyword evidence="3 9" id="KW-0862">Zinc</keyword>
<dbReference type="InterPro" id="IPR001723">
    <property type="entry name" value="Nuclear_hrmn_rcpt"/>
</dbReference>
<dbReference type="SUPFAM" id="SSF57716">
    <property type="entry name" value="Glucocorticoid receptor-like (DNA-binding domain)"/>
    <property type="match status" value="1"/>
</dbReference>
<comment type="similarity">
    <text evidence="9">Belongs to the nuclear hormone receptor family.</text>
</comment>
<evidence type="ECO:0000256" key="9">
    <source>
        <dbReference type="RuleBase" id="RU004334"/>
    </source>
</evidence>
<organism evidence="14 15">
    <name type="scientific">Cherax quadricarinatus</name>
    <name type="common">Australian red claw crayfish</name>
    <dbReference type="NCBI Taxonomy" id="27406"/>
    <lineage>
        <taxon>Eukaryota</taxon>
        <taxon>Metazoa</taxon>
        <taxon>Ecdysozoa</taxon>
        <taxon>Arthropoda</taxon>
        <taxon>Crustacea</taxon>
        <taxon>Multicrustacea</taxon>
        <taxon>Malacostraca</taxon>
        <taxon>Eumalacostraca</taxon>
        <taxon>Eucarida</taxon>
        <taxon>Decapoda</taxon>
        <taxon>Pleocyemata</taxon>
        <taxon>Astacidea</taxon>
        <taxon>Parastacoidea</taxon>
        <taxon>Parastacidae</taxon>
        <taxon>Cherax</taxon>
    </lineage>
</organism>
<feature type="coiled-coil region" evidence="10">
    <location>
        <begin position="421"/>
        <end position="453"/>
    </location>
</feature>
<name>A0AAW0Y7M7_CHEQU</name>
<dbReference type="AlphaFoldDB" id="A0AAW0Y7M7"/>
<keyword evidence="1 9" id="KW-0479">Metal-binding</keyword>
<dbReference type="PROSITE" id="PS00031">
    <property type="entry name" value="NUCLEAR_REC_DBD_1"/>
    <property type="match status" value="1"/>
</dbReference>
<dbReference type="GO" id="GO:0000122">
    <property type="term" value="P:negative regulation of transcription by RNA polymerase II"/>
    <property type="evidence" value="ECO:0007669"/>
    <property type="project" value="TreeGrafter"/>
</dbReference>
<dbReference type="GO" id="GO:0045944">
    <property type="term" value="P:positive regulation of transcription by RNA polymerase II"/>
    <property type="evidence" value="ECO:0007669"/>
    <property type="project" value="TreeGrafter"/>
</dbReference>
<dbReference type="Gene3D" id="1.10.565.10">
    <property type="entry name" value="Retinoid X Receptor"/>
    <property type="match status" value="1"/>
</dbReference>
<evidence type="ECO:0000256" key="3">
    <source>
        <dbReference type="ARBA" id="ARBA00022833"/>
    </source>
</evidence>
<evidence type="ECO:0000256" key="1">
    <source>
        <dbReference type="ARBA" id="ARBA00022723"/>
    </source>
</evidence>
<dbReference type="GO" id="GO:0005634">
    <property type="term" value="C:nucleus"/>
    <property type="evidence" value="ECO:0007669"/>
    <property type="project" value="UniProtKB-SubCell"/>
</dbReference>
<evidence type="ECO:0000256" key="10">
    <source>
        <dbReference type="SAM" id="Coils"/>
    </source>
</evidence>
<reference evidence="14 15" key="1">
    <citation type="journal article" date="2024" name="BMC Genomics">
        <title>Genome assembly of redclaw crayfish (Cherax quadricarinatus) provides insights into its immune adaptation and hypoxia tolerance.</title>
        <authorList>
            <person name="Liu Z."/>
            <person name="Zheng J."/>
            <person name="Li H."/>
            <person name="Fang K."/>
            <person name="Wang S."/>
            <person name="He J."/>
            <person name="Zhou D."/>
            <person name="Weng S."/>
            <person name="Chi M."/>
            <person name="Gu Z."/>
            <person name="He J."/>
            <person name="Li F."/>
            <person name="Wang M."/>
        </authorList>
    </citation>
    <scope>NUCLEOTIDE SEQUENCE [LARGE SCALE GENOMIC DNA]</scope>
    <source>
        <strain evidence="14">ZL_2023a</strain>
    </source>
</reference>
<dbReference type="PANTHER" id="PTHR24082">
    <property type="entry name" value="NUCLEAR HORMONE RECEPTOR"/>
    <property type="match status" value="1"/>
</dbReference>
<dbReference type="PROSITE" id="PS51030">
    <property type="entry name" value="NUCLEAR_REC_DBD_2"/>
    <property type="match status" value="1"/>
</dbReference>
<dbReference type="InterPro" id="IPR050234">
    <property type="entry name" value="Nuclear_hormone_rcpt_NR1"/>
</dbReference>
<dbReference type="EMBL" id="JARKIK010000014">
    <property type="protein sequence ID" value="KAK8747683.1"/>
    <property type="molecule type" value="Genomic_DNA"/>
</dbReference>
<keyword evidence="4 9" id="KW-0805">Transcription regulation</keyword>
<evidence type="ECO:0000259" key="13">
    <source>
        <dbReference type="PROSITE" id="PS51843"/>
    </source>
</evidence>
<dbReference type="GO" id="GO:0000978">
    <property type="term" value="F:RNA polymerase II cis-regulatory region sequence-specific DNA binding"/>
    <property type="evidence" value="ECO:0007669"/>
    <property type="project" value="TreeGrafter"/>
</dbReference>
<keyword evidence="8 9" id="KW-0539">Nucleus</keyword>
<evidence type="ECO:0000256" key="6">
    <source>
        <dbReference type="ARBA" id="ARBA00023163"/>
    </source>
</evidence>
<proteinExistence type="inferred from homology"/>
<evidence type="ECO:0000256" key="11">
    <source>
        <dbReference type="SAM" id="MobiDB-lite"/>
    </source>
</evidence>
<accession>A0AAW0Y7M7</accession>
<dbReference type="SUPFAM" id="SSF48508">
    <property type="entry name" value="Nuclear receptor ligand-binding domain"/>
    <property type="match status" value="1"/>
</dbReference>
<feature type="non-terminal residue" evidence="14">
    <location>
        <position position="578"/>
    </location>
</feature>
<dbReference type="Pfam" id="PF00105">
    <property type="entry name" value="zf-C4"/>
    <property type="match status" value="1"/>
</dbReference>
<dbReference type="SMART" id="SM00399">
    <property type="entry name" value="ZnF_C4"/>
    <property type="match status" value="1"/>
</dbReference>
<evidence type="ECO:0000313" key="15">
    <source>
        <dbReference type="Proteomes" id="UP001445076"/>
    </source>
</evidence>
<dbReference type="GO" id="GO:0004879">
    <property type="term" value="F:nuclear receptor activity"/>
    <property type="evidence" value="ECO:0007669"/>
    <property type="project" value="TreeGrafter"/>
</dbReference>
<dbReference type="InterPro" id="IPR001628">
    <property type="entry name" value="Znf_hrmn_rcpt"/>
</dbReference>
<evidence type="ECO:0000256" key="4">
    <source>
        <dbReference type="ARBA" id="ARBA00023015"/>
    </source>
</evidence>
<dbReference type="Pfam" id="PF00104">
    <property type="entry name" value="Hormone_recep"/>
    <property type="match status" value="1"/>
</dbReference>
<evidence type="ECO:0000256" key="2">
    <source>
        <dbReference type="ARBA" id="ARBA00022771"/>
    </source>
</evidence>
<comment type="caution">
    <text evidence="14">The sequence shown here is derived from an EMBL/GenBank/DDBJ whole genome shotgun (WGS) entry which is preliminary data.</text>
</comment>
<dbReference type="CDD" id="cd06929">
    <property type="entry name" value="NR_LBD_F1"/>
    <property type="match status" value="1"/>
</dbReference>
<dbReference type="EMBL" id="JARKIK010000014">
    <property type="protein sequence ID" value="KAK8747684.1"/>
    <property type="molecule type" value="Genomic_DNA"/>
</dbReference>
<comment type="subcellular location">
    <subcellularLocation>
        <location evidence="9">Nucleus</location>
    </subcellularLocation>
</comment>
<dbReference type="GO" id="GO:0008270">
    <property type="term" value="F:zinc ion binding"/>
    <property type="evidence" value="ECO:0007669"/>
    <property type="project" value="UniProtKB-KW"/>
</dbReference>
<dbReference type="PROSITE" id="PS51843">
    <property type="entry name" value="NR_LBD"/>
    <property type="match status" value="1"/>
</dbReference>
<dbReference type="Proteomes" id="UP001445076">
    <property type="component" value="Unassembled WGS sequence"/>
</dbReference>
<evidence type="ECO:0000313" key="14">
    <source>
        <dbReference type="EMBL" id="KAK8747683.1"/>
    </source>
</evidence>
<dbReference type="PRINTS" id="PR00398">
    <property type="entry name" value="STRDHORMONER"/>
</dbReference>
<dbReference type="PANTHER" id="PTHR24082:SF482">
    <property type="entry name" value="NUCLEAR RECEPTOR"/>
    <property type="match status" value="1"/>
</dbReference>
<dbReference type="InterPro" id="IPR000536">
    <property type="entry name" value="Nucl_hrmn_rcpt_lig-bd"/>
</dbReference>
<evidence type="ECO:0000256" key="5">
    <source>
        <dbReference type="ARBA" id="ARBA00023125"/>
    </source>
</evidence>
<dbReference type="InterPro" id="IPR013088">
    <property type="entry name" value="Znf_NHR/GATA"/>
</dbReference>
<dbReference type="Gene3D" id="3.30.50.10">
    <property type="entry name" value="Erythroid Transcription Factor GATA-1, subunit A"/>
    <property type="match status" value="1"/>
</dbReference>
<gene>
    <name evidence="14" type="ORF">OTU49_016531</name>
</gene>
<feature type="compositionally biased region" description="Low complexity" evidence="11">
    <location>
        <begin position="31"/>
        <end position="53"/>
    </location>
</feature>
<protein>
    <submittedName>
        <fullName evidence="14">Uncharacterized protein</fullName>
    </submittedName>
</protein>
<sequence>MSSEVTQVSHHRQELPEGEVTGAQHHETTLVSSTVSSAGSNSVSNNVSVAVGTEDLNSDDGSVSDADSQGGGAQPSSSRASPDSELSGSKNTKTCRVCGDKAKSMHFGGLSCDSCKAFFRRAVHNDAFVNFTCPYDGNCVINIASRKCCQYCRYKKCTFIGMERSWVMSEEDRAQMMKQRAEKRAKLSDEANRRGLKDGKRELIPYEPDPDTILEHMTVAERDEVERAVMNYRRAYSQVPYRQNLKQCNVGRPSVQIINMFTTIVRRFAYFARLFPEFCDLPPQDQENLLRSGILEMSLIRGVQSFDTENNRWPNTKQQLYKDAPTLNVEDMKKLVSCELYEMHMKFIHSLKELNVDEPVMMMLLLTVLFTSDRPGLLGAPTIQALQDHYLQLLRKYLGWRYGSHNAPILYPRLLIKLTDLRELNDQHTEYNLKLAKQEIAEIQMQLGQLNLNHYTEWSTIMQQHSGSCALSAPSGGNVGSPTSPEGSVPPSVVPMQVGESPNTLIPNESNVEGMASGVAPGDLGAQFSSGIGSLLASLDFEQLASSQTFQRLVMQQFQKSIINVLSSPNFGLGNLFP</sequence>
<keyword evidence="6 9" id="KW-0804">Transcription</keyword>
<dbReference type="InterPro" id="IPR035500">
    <property type="entry name" value="NHR-like_dom_sf"/>
</dbReference>
<dbReference type="PRINTS" id="PR00047">
    <property type="entry name" value="STROIDFINGER"/>
</dbReference>
<evidence type="ECO:0000259" key="12">
    <source>
        <dbReference type="PROSITE" id="PS51030"/>
    </source>
</evidence>
<dbReference type="GO" id="GO:0030154">
    <property type="term" value="P:cell differentiation"/>
    <property type="evidence" value="ECO:0007669"/>
    <property type="project" value="TreeGrafter"/>
</dbReference>
<dbReference type="SMART" id="SM00430">
    <property type="entry name" value="HOLI"/>
    <property type="match status" value="1"/>
</dbReference>
<evidence type="ECO:0000256" key="8">
    <source>
        <dbReference type="ARBA" id="ARBA00023242"/>
    </source>
</evidence>
<feature type="compositionally biased region" description="Polar residues" evidence="11">
    <location>
        <begin position="74"/>
        <end position="92"/>
    </location>
</feature>
<reference evidence="14" key="2">
    <citation type="submission" date="2024-01" db="EMBL/GenBank/DDBJ databases">
        <authorList>
            <person name="He J."/>
            <person name="Wang M."/>
            <person name="Zheng J."/>
            <person name="Liu Z."/>
        </authorList>
    </citation>
    <scope>NUCLEOTIDE SEQUENCE</scope>
    <source>
        <strain evidence="14">ZL_2023a</strain>
        <tissue evidence="14">Muscle</tissue>
    </source>
</reference>
<feature type="region of interest" description="Disordered" evidence="11">
    <location>
        <begin position="1"/>
        <end position="92"/>
    </location>
</feature>
<keyword evidence="7 9" id="KW-0675">Receptor</keyword>
<keyword evidence="2 9" id="KW-0863">Zinc-finger</keyword>
<feature type="domain" description="NR LBD" evidence="13">
    <location>
        <begin position="224"/>
        <end position="454"/>
    </location>
</feature>
<keyword evidence="5 9" id="KW-0238">DNA-binding</keyword>
<keyword evidence="15" id="KW-1185">Reference proteome</keyword>
<feature type="domain" description="Nuclear receptor" evidence="12">
    <location>
        <begin position="92"/>
        <end position="169"/>
    </location>
</feature>
<keyword evidence="10" id="KW-0175">Coiled coil</keyword>
<evidence type="ECO:0000256" key="7">
    <source>
        <dbReference type="ARBA" id="ARBA00023170"/>
    </source>
</evidence>